<organism evidence="2 3">
    <name type="scientific">Nematostella vectensis</name>
    <name type="common">Starlet sea anemone</name>
    <dbReference type="NCBI Taxonomy" id="45351"/>
    <lineage>
        <taxon>Eukaryota</taxon>
        <taxon>Metazoa</taxon>
        <taxon>Cnidaria</taxon>
        <taxon>Anthozoa</taxon>
        <taxon>Hexacorallia</taxon>
        <taxon>Actiniaria</taxon>
        <taxon>Edwardsiidae</taxon>
        <taxon>Nematostella</taxon>
    </lineage>
</organism>
<dbReference type="KEGG" id="nve:5517594"/>
<reference evidence="2 3" key="1">
    <citation type="journal article" date="2007" name="Science">
        <title>Sea anemone genome reveals ancestral eumetazoan gene repertoire and genomic organization.</title>
        <authorList>
            <person name="Putnam N.H."/>
            <person name="Srivastava M."/>
            <person name="Hellsten U."/>
            <person name="Dirks B."/>
            <person name="Chapman J."/>
            <person name="Salamov A."/>
            <person name="Terry A."/>
            <person name="Shapiro H."/>
            <person name="Lindquist E."/>
            <person name="Kapitonov V.V."/>
            <person name="Jurka J."/>
            <person name="Genikhovich G."/>
            <person name="Grigoriev I.V."/>
            <person name="Lucas S.M."/>
            <person name="Steele R.E."/>
            <person name="Finnerty J.R."/>
            <person name="Technau U."/>
            <person name="Martindale M.Q."/>
            <person name="Rokhsar D.S."/>
        </authorList>
    </citation>
    <scope>NUCLEOTIDE SEQUENCE [LARGE SCALE GENOMIC DNA]</scope>
    <source>
        <strain evidence="3">CH2 X CH6</strain>
    </source>
</reference>
<name>A7RSB0_NEMVE</name>
<dbReference type="AlphaFoldDB" id="A7RSB0"/>
<dbReference type="OMA" id="EGMEPYD"/>
<dbReference type="PANTHER" id="PTHR15505">
    <property type="entry name" value="RIIA DOMAIN-CONTAINING PROTEIN 1"/>
    <property type="match status" value="1"/>
</dbReference>
<evidence type="ECO:0008006" key="4">
    <source>
        <dbReference type="Google" id="ProtNLM"/>
    </source>
</evidence>
<evidence type="ECO:0000313" key="3">
    <source>
        <dbReference type="Proteomes" id="UP000001593"/>
    </source>
</evidence>
<dbReference type="STRING" id="45351.A7RSB0"/>
<gene>
    <name evidence="2" type="ORF">NEMVEDRAFT_v1g201387</name>
</gene>
<dbReference type="OrthoDB" id="10249338at2759"/>
<accession>A7RSB0</accession>
<dbReference type="PANTHER" id="PTHR15505:SF4">
    <property type="entry name" value="RIIA DOMAIN-CONTAINING PROTEIN 1"/>
    <property type="match status" value="1"/>
</dbReference>
<evidence type="ECO:0000313" key="2">
    <source>
        <dbReference type="EMBL" id="EDO45600.1"/>
    </source>
</evidence>
<dbReference type="CDD" id="cd22971">
    <property type="entry name" value="DD_RIIAD1"/>
    <property type="match status" value="1"/>
</dbReference>
<evidence type="ECO:0000256" key="1">
    <source>
        <dbReference type="SAM" id="MobiDB-lite"/>
    </source>
</evidence>
<dbReference type="PhylomeDB" id="A7RSB0"/>
<dbReference type="Proteomes" id="UP000001593">
    <property type="component" value="Unassembled WGS sequence"/>
</dbReference>
<dbReference type="EMBL" id="DS469534">
    <property type="protein sequence ID" value="EDO45600.1"/>
    <property type="molecule type" value="Genomic_DNA"/>
</dbReference>
<keyword evidence="3" id="KW-1185">Reference proteome</keyword>
<sequence length="103" mass="11542">MAGKNQMCGISGSEGNDAGALTAEQQTKLNQFKIDTRIENERYLRDHPEVSCLLTGFLGSILQERPENVREFAAGYFSDKTLPDRVAVQVNEVKQKLNRAKKQ</sequence>
<dbReference type="HOGENOM" id="CLU_144881_0_0_1"/>
<feature type="region of interest" description="Disordered" evidence="1">
    <location>
        <begin position="1"/>
        <end position="21"/>
    </location>
</feature>
<dbReference type="SUPFAM" id="SSF47391">
    <property type="entry name" value="Dimerization-anchoring domain of cAMP-dependent PK regulatory subunit"/>
    <property type="match status" value="1"/>
</dbReference>
<dbReference type="InterPro" id="IPR059162">
    <property type="entry name" value="RIIAD1"/>
</dbReference>
<proteinExistence type="predicted"/>
<dbReference type="eggNOG" id="ENOG502S8ZF">
    <property type="taxonomic scope" value="Eukaryota"/>
</dbReference>
<dbReference type="InParanoid" id="A7RSB0"/>
<protein>
    <recommendedName>
        <fullName evidence="4">RIIa domain-containing protein 1</fullName>
    </recommendedName>
</protein>